<evidence type="ECO:0000256" key="5">
    <source>
        <dbReference type="ARBA" id="ARBA00023274"/>
    </source>
</evidence>
<comment type="similarity">
    <text evidence="1">Belongs to the universal ribosomal protein uL22 family.</text>
</comment>
<dbReference type="EMBL" id="BARS01023675">
    <property type="protein sequence ID" value="GAG13412.1"/>
    <property type="molecule type" value="Genomic_DNA"/>
</dbReference>
<dbReference type="SUPFAM" id="SSF54843">
    <property type="entry name" value="Ribosomal protein L22"/>
    <property type="match status" value="1"/>
</dbReference>
<evidence type="ECO:0000313" key="6">
    <source>
        <dbReference type="EMBL" id="GAG13412.1"/>
    </source>
</evidence>
<dbReference type="AlphaFoldDB" id="X0VQH8"/>
<dbReference type="InterPro" id="IPR005727">
    <property type="entry name" value="Ribosomal_uL22_bac/chlpt-type"/>
</dbReference>
<dbReference type="NCBIfam" id="TIGR01044">
    <property type="entry name" value="rplV_bact"/>
    <property type="match status" value="1"/>
</dbReference>
<evidence type="ECO:0008006" key="7">
    <source>
        <dbReference type="Google" id="ProtNLM"/>
    </source>
</evidence>
<keyword evidence="4" id="KW-0689">Ribosomal protein</keyword>
<name>X0VQH8_9ZZZZ</name>
<evidence type="ECO:0000256" key="1">
    <source>
        <dbReference type="ARBA" id="ARBA00009451"/>
    </source>
</evidence>
<protein>
    <recommendedName>
        <fullName evidence="7">50S ribosomal protein L22</fullName>
    </recommendedName>
</protein>
<dbReference type="InterPro" id="IPR036394">
    <property type="entry name" value="Ribosomal_uL22_sf"/>
</dbReference>
<dbReference type="GO" id="GO:0006412">
    <property type="term" value="P:translation"/>
    <property type="evidence" value="ECO:0007669"/>
    <property type="project" value="InterPro"/>
</dbReference>
<dbReference type="GO" id="GO:0022625">
    <property type="term" value="C:cytosolic large ribosomal subunit"/>
    <property type="evidence" value="ECO:0007669"/>
    <property type="project" value="TreeGrafter"/>
</dbReference>
<dbReference type="InterPro" id="IPR047867">
    <property type="entry name" value="Ribosomal_uL22_bac/org-type"/>
</dbReference>
<dbReference type="InterPro" id="IPR018260">
    <property type="entry name" value="Ribosomal_uL22_CS"/>
</dbReference>
<dbReference type="PROSITE" id="PS00464">
    <property type="entry name" value="RIBOSOMAL_L22"/>
    <property type="match status" value="1"/>
</dbReference>
<comment type="caution">
    <text evidence="6">The sequence shown here is derived from an EMBL/GenBank/DDBJ whole genome shotgun (WGS) entry which is preliminary data.</text>
</comment>
<organism evidence="6">
    <name type="scientific">marine sediment metagenome</name>
    <dbReference type="NCBI Taxonomy" id="412755"/>
    <lineage>
        <taxon>unclassified sequences</taxon>
        <taxon>metagenomes</taxon>
        <taxon>ecological metagenomes</taxon>
    </lineage>
</organism>
<dbReference type="GO" id="GO:0003735">
    <property type="term" value="F:structural constituent of ribosome"/>
    <property type="evidence" value="ECO:0007669"/>
    <property type="project" value="InterPro"/>
</dbReference>
<dbReference type="Pfam" id="PF00237">
    <property type="entry name" value="Ribosomal_L22"/>
    <property type="match status" value="1"/>
</dbReference>
<proteinExistence type="inferred from homology"/>
<dbReference type="CDD" id="cd00336">
    <property type="entry name" value="Ribosomal_L22"/>
    <property type="match status" value="1"/>
</dbReference>
<keyword evidence="5" id="KW-0687">Ribonucleoprotein</keyword>
<sequence>MSMIRGMPLEEALRVLDFSPRRAAALIARVLRSAMANADEQEADLEVLYVADARADQGPVLKRMKPRARGSADVLRRPTCHLIVELEEAEK</sequence>
<reference evidence="6" key="1">
    <citation type="journal article" date="2014" name="Front. Microbiol.">
        <title>High frequency of phylogenetically diverse reductive dehalogenase-homologous genes in deep subseafloor sedimentary metagenomes.</title>
        <authorList>
            <person name="Kawai M."/>
            <person name="Futagami T."/>
            <person name="Toyoda A."/>
            <person name="Takaki Y."/>
            <person name="Nishi S."/>
            <person name="Hori S."/>
            <person name="Arai W."/>
            <person name="Tsubouchi T."/>
            <person name="Morono Y."/>
            <person name="Uchiyama I."/>
            <person name="Ito T."/>
            <person name="Fujiyama A."/>
            <person name="Inagaki F."/>
            <person name="Takami H."/>
        </authorList>
    </citation>
    <scope>NUCLEOTIDE SEQUENCE</scope>
    <source>
        <strain evidence="6">Expedition CK06-06</strain>
    </source>
</reference>
<dbReference type="PANTHER" id="PTHR13501:SF8">
    <property type="entry name" value="LARGE RIBOSOMAL SUBUNIT PROTEIN UL22M"/>
    <property type="match status" value="1"/>
</dbReference>
<accession>X0VQH8</accession>
<keyword evidence="2" id="KW-0699">rRNA-binding</keyword>
<evidence type="ECO:0000256" key="4">
    <source>
        <dbReference type="ARBA" id="ARBA00022980"/>
    </source>
</evidence>
<dbReference type="InterPro" id="IPR001063">
    <property type="entry name" value="Ribosomal_uL22"/>
</dbReference>
<dbReference type="PANTHER" id="PTHR13501">
    <property type="entry name" value="CHLOROPLAST 50S RIBOSOMAL PROTEIN L22-RELATED"/>
    <property type="match status" value="1"/>
</dbReference>
<dbReference type="Gene3D" id="3.90.470.10">
    <property type="entry name" value="Ribosomal protein L22/L17"/>
    <property type="match status" value="1"/>
</dbReference>
<dbReference type="GO" id="GO:0019843">
    <property type="term" value="F:rRNA binding"/>
    <property type="evidence" value="ECO:0007669"/>
    <property type="project" value="UniProtKB-KW"/>
</dbReference>
<evidence type="ECO:0000256" key="3">
    <source>
        <dbReference type="ARBA" id="ARBA00022884"/>
    </source>
</evidence>
<evidence type="ECO:0000256" key="2">
    <source>
        <dbReference type="ARBA" id="ARBA00022730"/>
    </source>
</evidence>
<keyword evidence="3" id="KW-0694">RNA-binding</keyword>
<gene>
    <name evidence="6" type="ORF">S01H1_37683</name>
</gene>